<evidence type="ECO:0000256" key="3">
    <source>
        <dbReference type="ARBA" id="ARBA00022692"/>
    </source>
</evidence>
<dbReference type="PANTHER" id="PTHR47089">
    <property type="entry name" value="ABC TRANSPORTER, PERMEASE PROTEIN"/>
    <property type="match status" value="1"/>
</dbReference>
<evidence type="ECO:0000256" key="1">
    <source>
        <dbReference type="ARBA" id="ARBA00004651"/>
    </source>
</evidence>
<keyword evidence="3 6" id="KW-0812">Transmembrane</keyword>
<gene>
    <name evidence="7" type="ORF">H8790_13285</name>
</gene>
<comment type="subcellular location">
    <subcellularLocation>
        <location evidence="1">Cell membrane</location>
        <topology evidence="1">Multi-pass membrane protein</topology>
    </subcellularLocation>
</comment>
<dbReference type="Proteomes" id="UP000515960">
    <property type="component" value="Chromosome"/>
</dbReference>
<dbReference type="KEGG" id="ohi:H8790_13285"/>
<reference evidence="7 8" key="1">
    <citation type="submission" date="2020-08" db="EMBL/GenBank/DDBJ databases">
        <authorList>
            <person name="Liu C."/>
            <person name="Sun Q."/>
        </authorList>
    </citation>
    <scope>NUCLEOTIDE SEQUENCE [LARGE SCALE GENOMIC DNA]</scope>
    <source>
        <strain evidence="7 8">NSJ-62</strain>
    </source>
</reference>
<evidence type="ECO:0000256" key="2">
    <source>
        <dbReference type="ARBA" id="ARBA00022475"/>
    </source>
</evidence>
<dbReference type="PANTHER" id="PTHR47089:SF1">
    <property type="entry name" value="GUANOSINE ABC TRANSPORTER PERMEASE PROTEIN NUPP"/>
    <property type="match status" value="1"/>
</dbReference>
<proteinExistence type="predicted"/>
<evidence type="ECO:0000313" key="7">
    <source>
        <dbReference type="EMBL" id="QNL44391.1"/>
    </source>
</evidence>
<feature type="transmembrane region" description="Helical" evidence="6">
    <location>
        <begin position="246"/>
        <end position="268"/>
    </location>
</feature>
<accession>A0A7G9B4B0</accession>
<evidence type="ECO:0000313" key="8">
    <source>
        <dbReference type="Proteomes" id="UP000515960"/>
    </source>
</evidence>
<evidence type="ECO:0000256" key="4">
    <source>
        <dbReference type="ARBA" id="ARBA00022989"/>
    </source>
</evidence>
<sequence>MSKRRNLIFGLVRGLAAICIALLVATVLIFICAEGGSFSQKLSQTAGALHQLLIGPAFRANGSLSIKNLCDILASMIPTIFTGLSVCVMFSANQFNLGGEGGAMLGAFVAALCAIYLNLGAGIHVVVCILAGALACGAMMLIPALLKVKLDVSEMVCSLMLNYVVMYFIKYMVNSHLADKSKGQIQTFPFQPTAQVPQLVENGSKLSWGFVVAILFVVLTALFMYRTRWGYAIRMIGINKDFAMYSGMKVGAVIVLAQVLGGVLAGMGGGLEMLGRYSTFSWSALPGYGWTGITIAILAGNNPIFVPFAAFFMAYLDKGCNLMSTYSGVPYQLIDIIQAVIFLFFAAEQFLSRYRQKLVVRSTQEELAQKAAAEEGGVKHV</sequence>
<keyword evidence="4 6" id="KW-1133">Transmembrane helix</keyword>
<keyword evidence="2" id="KW-1003">Cell membrane</keyword>
<dbReference type="EMBL" id="CP060490">
    <property type="protein sequence ID" value="QNL44391.1"/>
    <property type="molecule type" value="Genomic_DNA"/>
</dbReference>
<evidence type="ECO:0000256" key="6">
    <source>
        <dbReference type="SAM" id="Phobius"/>
    </source>
</evidence>
<dbReference type="CDD" id="cd06580">
    <property type="entry name" value="TM_PBP1_transp_TpRbsC_like"/>
    <property type="match status" value="1"/>
</dbReference>
<feature type="transmembrane region" description="Helical" evidence="6">
    <location>
        <begin position="155"/>
        <end position="173"/>
    </location>
</feature>
<dbReference type="RefSeq" id="WP_187332992.1">
    <property type="nucleotide sequence ID" value="NZ_CP060490.1"/>
</dbReference>
<organism evidence="7 8">
    <name type="scientific">Oscillibacter hominis</name>
    <dbReference type="NCBI Taxonomy" id="2763056"/>
    <lineage>
        <taxon>Bacteria</taxon>
        <taxon>Bacillati</taxon>
        <taxon>Bacillota</taxon>
        <taxon>Clostridia</taxon>
        <taxon>Eubacteriales</taxon>
        <taxon>Oscillospiraceae</taxon>
        <taxon>Oscillibacter</taxon>
    </lineage>
</organism>
<dbReference type="GO" id="GO:0005886">
    <property type="term" value="C:plasma membrane"/>
    <property type="evidence" value="ECO:0007669"/>
    <property type="project" value="UniProtKB-SubCell"/>
</dbReference>
<feature type="transmembrane region" description="Helical" evidence="6">
    <location>
        <begin position="123"/>
        <end position="146"/>
    </location>
</feature>
<dbReference type="InterPro" id="IPR001851">
    <property type="entry name" value="ABC_transp_permease"/>
</dbReference>
<feature type="transmembrane region" description="Helical" evidence="6">
    <location>
        <begin position="72"/>
        <end position="90"/>
    </location>
</feature>
<dbReference type="GO" id="GO:0022857">
    <property type="term" value="F:transmembrane transporter activity"/>
    <property type="evidence" value="ECO:0007669"/>
    <property type="project" value="InterPro"/>
</dbReference>
<feature type="transmembrane region" description="Helical" evidence="6">
    <location>
        <begin position="288"/>
        <end position="316"/>
    </location>
</feature>
<keyword evidence="5 6" id="KW-0472">Membrane</keyword>
<keyword evidence="8" id="KW-1185">Reference proteome</keyword>
<evidence type="ECO:0000256" key="5">
    <source>
        <dbReference type="ARBA" id="ARBA00023136"/>
    </source>
</evidence>
<dbReference type="AlphaFoldDB" id="A0A7G9B4B0"/>
<name>A0A7G9B4B0_9FIRM</name>
<feature type="transmembrane region" description="Helical" evidence="6">
    <location>
        <begin position="7"/>
        <end position="31"/>
    </location>
</feature>
<protein>
    <submittedName>
        <fullName evidence="7">ABC transporter permease</fullName>
    </submittedName>
</protein>
<feature type="transmembrane region" description="Helical" evidence="6">
    <location>
        <begin position="206"/>
        <end position="225"/>
    </location>
</feature>
<feature type="transmembrane region" description="Helical" evidence="6">
    <location>
        <begin position="97"/>
        <end position="117"/>
    </location>
</feature>
<feature type="transmembrane region" description="Helical" evidence="6">
    <location>
        <begin position="328"/>
        <end position="347"/>
    </location>
</feature>
<dbReference type="Pfam" id="PF02653">
    <property type="entry name" value="BPD_transp_2"/>
    <property type="match status" value="1"/>
</dbReference>